<dbReference type="Gene3D" id="3.20.140.10">
    <property type="entry name" value="nicotinate phosphoribosyltransferase"/>
    <property type="match status" value="2"/>
</dbReference>
<evidence type="ECO:0000313" key="19">
    <source>
        <dbReference type="EMBL" id="RLW13243.1"/>
    </source>
</evidence>
<dbReference type="GO" id="GO:0016740">
    <property type="term" value="F:transferase activity"/>
    <property type="evidence" value="ECO:0007669"/>
    <property type="project" value="UniProtKB-KW"/>
</dbReference>
<keyword evidence="11" id="KW-0479">Metal-binding</keyword>
<name>A0A3L8T1X8_CHLGU</name>
<reference evidence="19 20" key="1">
    <citation type="journal article" date="2018" name="Proc. R. Soc. B">
        <title>A non-coding region near Follistatin controls head colour polymorphism in the Gouldian finch.</title>
        <authorList>
            <person name="Toomey M.B."/>
            <person name="Marques C.I."/>
            <person name="Andrade P."/>
            <person name="Araujo P.M."/>
            <person name="Sabatino S."/>
            <person name="Gazda M.A."/>
            <person name="Afonso S."/>
            <person name="Lopes R.J."/>
            <person name="Corbo J.C."/>
            <person name="Carneiro M."/>
        </authorList>
    </citation>
    <scope>NUCLEOTIDE SEQUENCE [LARGE SCALE GENOMIC DNA]</scope>
    <source>
        <strain evidence="19">Red01</strain>
        <tissue evidence="19">Muscle</tissue>
    </source>
</reference>
<dbReference type="Gene3D" id="3.20.20.70">
    <property type="entry name" value="Aldolase class I"/>
    <property type="match status" value="2"/>
</dbReference>
<evidence type="ECO:0000259" key="17">
    <source>
        <dbReference type="Pfam" id="PF17767"/>
    </source>
</evidence>
<evidence type="ECO:0000256" key="4">
    <source>
        <dbReference type="ARBA" id="ARBA00010897"/>
    </source>
</evidence>
<evidence type="ECO:0000256" key="10">
    <source>
        <dbReference type="ARBA" id="ARBA00022679"/>
    </source>
</evidence>
<dbReference type="EMBL" id="QUSF01000001">
    <property type="protein sequence ID" value="RLW13243.1"/>
    <property type="molecule type" value="Genomic_DNA"/>
</dbReference>
<keyword evidence="20" id="KW-1185">Reference proteome</keyword>
<dbReference type="FunFam" id="3.20.20.70:FF:000155">
    <property type="entry name" value="Nicotinate phosphoribosyltransferase"/>
    <property type="match status" value="1"/>
</dbReference>
<feature type="domain" description="Nicotinate phosphoribosyltransferase N-terminal" evidence="17">
    <location>
        <begin position="290"/>
        <end position="374"/>
    </location>
</feature>
<dbReference type="Pfam" id="PF17956">
    <property type="entry name" value="NAPRTase_C"/>
    <property type="match status" value="1"/>
</dbReference>
<comment type="similarity">
    <text evidence="4">Belongs to the NAPRTase family.</text>
</comment>
<dbReference type="EC" id="6.3.4.21" evidence="5"/>
<evidence type="ECO:0000256" key="8">
    <source>
        <dbReference type="ARBA" id="ARBA00022598"/>
    </source>
</evidence>
<dbReference type="InterPro" id="IPR036068">
    <property type="entry name" value="Nicotinate_pribotase-like_C"/>
</dbReference>
<comment type="catalytic activity">
    <reaction evidence="16">
        <text>5-phospho-alpha-D-ribose 1-diphosphate + nicotinate + ATP + H2O = nicotinate beta-D-ribonucleotide + ADP + phosphate + diphosphate</text>
        <dbReference type="Rhea" id="RHEA:36163"/>
        <dbReference type="ChEBI" id="CHEBI:15377"/>
        <dbReference type="ChEBI" id="CHEBI:30616"/>
        <dbReference type="ChEBI" id="CHEBI:32544"/>
        <dbReference type="ChEBI" id="CHEBI:33019"/>
        <dbReference type="ChEBI" id="CHEBI:43474"/>
        <dbReference type="ChEBI" id="CHEBI:57502"/>
        <dbReference type="ChEBI" id="CHEBI:58017"/>
        <dbReference type="ChEBI" id="CHEBI:456216"/>
        <dbReference type="EC" id="6.3.4.21"/>
    </reaction>
</comment>
<evidence type="ECO:0000256" key="2">
    <source>
        <dbReference type="ARBA" id="ARBA00001946"/>
    </source>
</evidence>
<evidence type="ECO:0000256" key="12">
    <source>
        <dbReference type="ARBA" id="ARBA00022842"/>
    </source>
</evidence>
<evidence type="ECO:0000313" key="20">
    <source>
        <dbReference type="Proteomes" id="UP000276834"/>
    </source>
</evidence>
<keyword evidence="9" id="KW-0662">Pyridine nucleotide biosynthesis</keyword>
<keyword evidence="10" id="KW-0808">Transferase</keyword>
<dbReference type="OrthoDB" id="193380at2759"/>
<evidence type="ECO:0000256" key="1">
    <source>
        <dbReference type="ARBA" id="ARBA00001936"/>
    </source>
</evidence>
<protein>
    <recommendedName>
        <fullName evidence="6">Nicotinate phosphoribosyltransferase</fullName>
        <ecNumber evidence="5">6.3.4.21</ecNumber>
    </recommendedName>
    <alternativeName>
        <fullName evidence="15">Nicotinate phosphoribosyltransferase domain-containing protein 1</fullName>
    </alternativeName>
</protein>
<comment type="function">
    <text evidence="14">Catalyzes the first step in the biosynthesis of NAD from nicotinic acid, the ATP-dependent synthesis of beta-nicotinate D-ribonucleotide from nicotinate and 5-phospho-D-ribose 1-phosphate. Helps prevent cellular oxidative stress via its role in NAD biosynthesis.</text>
</comment>
<dbReference type="UniPathway" id="UPA00253">
    <property type="reaction ID" value="UER00457"/>
</dbReference>
<dbReference type="PANTHER" id="PTHR11098">
    <property type="entry name" value="NICOTINATE PHOSPHORIBOSYLTRANSFERASE"/>
    <property type="match status" value="1"/>
</dbReference>
<comment type="cofactor">
    <cofactor evidence="2">
        <name>Mg(2+)</name>
        <dbReference type="ChEBI" id="CHEBI:18420"/>
    </cofactor>
</comment>
<dbReference type="GO" id="GO:0005829">
    <property type="term" value="C:cytosol"/>
    <property type="evidence" value="ECO:0007669"/>
    <property type="project" value="TreeGrafter"/>
</dbReference>
<evidence type="ECO:0000259" key="18">
    <source>
        <dbReference type="Pfam" id="PF17956"/>
    </source>
</evidence>
<dbReference type="GO" id="GO:0004516">
    <property type="term" value="F:nicotinate phosphoribosyltransferase activity"/>
    <property type="evidence" value="ECO:0007669"/>
    <property type="project" value="UniProtKB-EC"/>
</dbReference>
<dbReference type="Pfam" id="PF17767">
    <property type="entry name" value="NAPRTase_N"/>
    <property type="match status" value="1"/>
</dbReference>
<feature type="domain" description="Nicotinate phosphoribosyltransferase C-terminal" evidence="18">
    <location>
        <begin position="663"/>
        <end position="771"/>
    </location>
</feature>
<evidence type="ECO:0000256" key="9">
    <source>
        <dbReference type="ARBA" id="ARBA00022642"/>
    </source>
</evidence>
<evidence type="ECO:0000256" key="11">
    <source>
        <dbReference type="ARBA" id="ARBA00022723"/>
    </source>
</evidence>
<comment type="caution">
    <text evidence="19">The sequence shown here is derived from an EMBL/GenBank/DDBJ whole genome shotgun (WGS) entry which is preliminary data.</text>
</comment>
<dbReference type="GO" id="GO:0034355">
    <property type="term" value="P:NAD+ biosynthetic process via the salvage pathway"/>
    <property type="evidence" value="ECO:0007669"/>
    <property type="project" value="TreeGrafter"/>
</dbReference>
<keyword evidence="7" id="KW-0597">Phosphoprotein</keyword>
<dbReference type="InterPro" id="IPR041619">
    <property type="entry name" value="NAPRTase_C"/>
</dbReference>
<keyword evidence="13" id="KW-0464">Manganese</keyword>
<evidence type="ECO:0000256" key="5">
    <source>
        <dbReference type="ARBA" id="ARBA00013236"/>
    </source>
</evidence>
<dbReference type="InterPro" id="IPR013785">
    <property type="entry name" value="Aldolase_TIM"/>
</dbReference>
<evidence type="ECO:0000256" key="15">
    <source>
        <dbReference type="ARBA" id="ARBA00033279"/>
    </source>
</evidence>
<dbReference type="InterPro" id="IPR006405">
    <property type="entry name" value="Nic_PRibTrfase_pncB"/>
</dbReference>
<dbReference type="InterPro" id="IPR040727">
    <property type="entry name" value="NAPRTase_N"/>
</dbReference>
<evidence type="ECO:0000256" key="16">
    <source>
        <dbReference type="ARBA" id="ARBA00048668"/>
    </source>
</evidence>
<comment type="cofactor">
    <cofactor evidence="1">
        <name>Mn(2+)</name>
        <dbReference type="ChEBI" id="CHEBI:29035"/>
    </cofactor>
</comment>
<evidence type="ECO:0000256" key="3">
    <source>
        <dbReference type="ARBA" id="ARBA00004952"/>
    </source>
</evidence>
<dbReference type="SUPFAM" id="SSF54675">
    <property type="entry name" value="Nicotinate/Quinolinate PRTase N-terminal domain-like"/>
    <property type="match status" value="1"/>
</dbReference>
<dbReference type="GO" id="GO:0046872">
    <property type="term" value="F:metal ion binding"/>
    <property type="evidence" value="ECO:0007669"/>
    <property type="project" value="UniProtKB-KW"/>
</dbReference>
<dbReference type="PANTHER" id="PTHR11098:SF1">
    <property type="entry name" value="NICOTINATE PHOSPHORIBOSYLTRANSFERASE"/>
    <property type="match status" value="1"/>
</dbReference>
<accession>A0A3L8T1X8</accession>
<dbReference type="Proteomes" id="UP000276834">
    <property type="component" value="Unassembled WGS sequence"/>
</dbReference>
<comment type="pathway">
    <text evidence="3">Cofactor biosynthesis; NAD(+) biosynthesis; nicotinate D-ribonucleotide from nicotinate: step 1/1.</text>
</comment>
<evidence type="ECO:0000256" key="7">
    <source>
        <dbReference type="ARBA" id="ARBA00022553"/>
    </source>
</evidence>
<dbReference type="InterPro" id="IPR007229">
    <property type="entry name" value="Nic_PRibTrfase-Fam"/>
</dbReference>
<evidence type="ECO:0000256" key="14">
    <source>
        <dbReference type="ARBA" id="ARBA00023426"/>
    </source>
</evidence>
<dbReference type="NCBIfam" id="TIGR01513">
    <property type="entry name" value="NAPRTase_put"/>
    <property type="match status" value="1"/>
</dbReference>
<dbReference type="AlphaFoldDB" id="A0A3L8T1X8"/>
<evidence type="ECO:0000256" key="13">
    <source>
        <dbReference type="ARBA" id="ARBA00023211"/>
    </source>
</evidence>
<sequence length="780" mass="84123">MGLCCKPVPCPGGARQLIRDTCSSGSCHPQSTAGSVPCPLCRHPESLLVQVVPRVPSVSHSCHVPIGHHPCAVSSVCCHPLCPVSCVCHHPSVTRELPFPVHSCPASVTIPVSPVCCHPCAQCPASVTIPVSPVCCHPWCPFPVVPRVPLLLYPLSRSPPCSAIPVPHVQLCHQPCPVSPWCCHPCATCPAVSPTLPRVPRVLPSLCHMSSCVTNPAPCPPGAAIPVPHVHLCSATSRVQLCHQPCPVSPCRHPRVPPTPRFRIPPLTAPLLPVSPPLSPCPRPAMAPLADLYQVSMAYGHWRAGRHRAPAAAELFFRRPPFRGSFALGAGLAEGLRGLRAFRFSAADVAYLRSVLPSTMDDAFFDYLATLDASELLETTLLCLVNYASLVATNAARFRLLAGPDVKLIEMGLRCAQGPDGALSASKYSYIGGFDCTSNILAGKLYGIPVRGTIAHSFIMSFRCLEEVQARELPPRAGGDPVDLAGLAVSWLQRVCDLLQTPLGKANQGELAAFVSYAVTFPCDFQGLLDTYCVRRSGLPNFCAVALALHQLGYRAIGVRLDSGDLAQQSKEIRGVFQACGAHFQVPWFGTIPIAVSNNISEQSLEEFRREGSEIDMIGIGTNLVTCPLQPSLGCVYKLVEVNGSPCLKLTEDEEKMTIPGMKTIYRLYDAAGHPFMDLMALEEEPSPSAGQELGIRVLGRLGETTKVIPTTVEPLHRTYFRDGQVCEPLPSLPEVRTHAQVSLNLLSPAHRRLHEPQPYPVAMTEQLHQLFQELCQGSH</sequence>
<dbReference type="SUPFAM" id="SSF51690">
    <property type="entry name" value="Nicotinate/Quinolinate PRTase C-terminal domain-like"/>
    <property type="match status" value="1"/>
</dbReference>
<gene>
    <name evidence="19" type="ORF">DV515_00000593</name>
</gene>
<dbReference type="FunFam" id="3.20.140.10:FF:000012">
    <property type="entry name" value="Nicotinate phosphoribosyltransferase"/>
    <property type="match status" value="1"/>
</dbReference>
<evidence type="ECO:0000256" key="6">
    <source>
        <dbReference type="ARBA" id="ARBA00021569"/>
    </source>
</evidence>
<organism evidence="19 20">
    <name type="scientific">Chloebia gouldiae</name>
    <name type="common">Gouldian finch</name>
    <name type="synonym">Erythrura gouldiae</name>
    <dbReference type="NCBI Taxonomy" id="44316"/>
    <lineage>
        <taxon>Eukaryota</taxon>
        <taxon>Metazoa</taxon>
        <taxon>Chordata</taxon>
        <taxon>Craniata</taxon>
        <taxon>Vertebrata</taxon>
        <taxon>Euteleostomi</taxon>
        <taxon>Archelosauria</taxon>
        <taxon>Archosauria</taxon>
        <taxon>Dinosauria</taxon>
        <taxon>Saurischia</taxon>
        <taxon>Theropoda</taxon>
        <taxon>Coelurosauria</taxon>
        <taxon>Aves</taxon>
        <taxon>Neognathae</taxon>
        <taxon>Neoaves</taxon>
        <taxon>Telluraves</taxon>
        <taxon>Australaves</taxon>
        <taxon>Passeriformes</taxon>
        <taxon>Passeroidea</taxon>
        <taxon>Passeridae</taxon>
        <taxon>Chloebia</taxon>
    </lineage>
</organism>
<proteinExistence type="inferred from homology"/>
<keyword evidence="12" id="KW-0460">Magnesium</keyword>
<keyword evidence="8" id="KW-0436">Ligase</keyword>